<evidence type="ECO:0000313" key="4">
    <source>
        <dbReference type="Proteomes" id="UP001597145"/>
    </source>
</evidence>
<feature type="region of interest" description="Disordered" evidence="1">
    <location>
        <begin position="1"/>
        <end position="25"/>
    </location>
</feature>
<sequence>MTALSEPAARAVPATGPVGRSIPRPDADAKVRGAAVYTVDLAEAGMLHAAVLRAELSAARITRLDTSAAVGLPGVHAVVTGADAPALSGMLVVKDQTVFAIDTVRYAGEPIAAVAAETPEQAAAALAAIALELEPLDPVVDLDAATAPGARLIHPGWADYEAPAEGFRGGNVAWDARLEKGTDEEWGWAFAAAHQVVSDEFRVPRQHQTPLEPHACVARHSGGRYTVHTSTQFPYSIRGRTAELLGIRPSAIRVIVPTVGGGFGGKLDAMLEPIACLLARRSGRTVRLVNTRAEELATAGPRENAVLRLRTAVDAEGRILAQEADVLTDNGANSSGETVICAGLPALALGSTYRIPLARYRTRVVYTNTPPTAAFRGVGGPYVVFAQESHLDHIARELGVDRRELRLRNVLRAGEAMINGQVLDDAILVEAMESVERRAPWNQERPAAPGKLRGKAVVPLTWLTNPGPGEASVSLSDDGTVLVTTAATEIGTGAVLTGVRQIVAERLGVHVDDVLVSAPDTDAAGFDNGAQGSRTTYGVGNAAGQAAGELREQILRAAASMMEAAEADLEIAGDIVRVTGSPGASVTLAAVSAAAMWSGGPLSATGRFVAQPPEFDSGCLIGSLFSTINATSSHAHAAEVEVDPDTGEVTVLRYVVAQDVGRAVNPAMIAGQVDGAVAQGVGYALYEDLRIGPDGQVLDQGLETYRIPTALDVPPIDLEILESPLPTGPYGAKGAAEPPIVPVAAVIACAVSDAIGARLTDLPISPFAVLAALRGSAGGTGS</sequence>
<evidence type="ECO:0000259" key="2">
    <source>
        <dbReference type="SMART" id="SM01008"/>
    </source>
</evidence>
<reference evidence="4" key="1">
    <citation type="journal article" date="2019" name="Int. J. Syst. Evol. Microbiol.">
        <title>The Global Catalogue of Microorganisms (GCM) 10K type strain sequencing project: providing services to taxonomists for standard genome sequencing and annotation.</title>
        <authorList>
            <consortium name="The Broad Institute Genomics Platform"/>
            <consortium name="The Broad Institute Genome Sequencing Center for Infectious Disease"/>
            <person name="Wu L."/>
            <person name="Ma J."/>
        </authorList>
    </citation>
    <scope>NUCLEOTIDE SEQUENCE [LARGE SCALE GENOMIC DNA]</scope>
    <source>
        <strain evidence="4">JCM 12165</strain>
    </source>
</reference>
<organism evidence="3 4">
    <name type="scientific">Pseudonocardia aurantiaca</name>
    <dbReference type="NCBI Taxonomy" id="75290"/>
    <lineage>
        <taxon>Bacteria</taxon>
        <taxon>Bacillati</taxon>
        <taxon>Actinomycetota</taxon>
        <taxon>Actinomycetes</taxon>
        <taxon>Pseudonocardiales</taxon>
        <taxon>Pseudonocardiaceae</taxon>
        <taxon>Pseudonocardia</taxon>
    </lineage>
</organism>
<dbReference type="SUPFAM" id="SSF56003">
    <property type="entry name" value="Molybdenum cofactor-binding domain"/>
    <property type="match status" value="1"/>
</dbReference>
<gene>
    <name evidence="3" type="ORF">ACFSCY_12860</name>
</gene>
<name>A0ABW4FI83_9PSEU</name>
<dbReference type="Pfam" id="PF01315">
    <property type="entry name" value="Ald_Xan_dh_C"/>
    <property type="match status" value="1"/>
</dbReference>
<dbReference type="InterPro" id="IPR037165">
    <property type="entry name" value="AldOxase/xan_DH_Mopterin-bd_sf"/>
</dbReference>
<evidence type="ECO:0000313" key="3">
    <source>
        <dbReference type="EMBL" id="MFD1530334.1"/>
    </source>
</evidence>
<keyword evidence="4" id="KW-1185">Reference proteome</keyword>
<dbReference type="InterPro" id="IPR008274">
    <property type="entry name" value="AldOxase/xan_DH_MoCoBD1"/>
</dbReference>
<dbReference type="PANTHER" id="PTHR11908">
    <property type="entry name" value="XANTHINE DEHYDROGENASE"/>
    <property type="match status" value="1"/>
</dbReference>
<dbReference type="InterPro" id="IPR000674">
    <property type="entry name" value="Ald_Oxase/Xan_DH_a/b"/>
</dbReference>
<dbReference type="Gene3D" id="3.90.1170.50">
    <property type="entry name" value="Aldehyde oxidase/xanthine dehydrogenase, a/b hammerhead"/>
    <property type="match status" value="1"/>
</dbReference>
<dbReference type="Pfam" id="PF02738">
    <property type="entry name" value="MoCoBD_1"/>
    <property type="match status" value="1"/>
</dbReference>
<dbReference type="InterPro" id="IPR046867">
    <property type="entry name" value="AldOxase/xan_DH_MoCoBD2"/>
</dbReference>
<comment type="caution">
    <text evidence="3">The sequence shown here is derived from an EMBL/GenBank/DDBJ whole genome shotgun (WGS) entry which is preliminary data.</text>
</comment>
<dbReference type="RefSeq" id="WP_343980165.1">
    <property type="nucleotide sequence ID" value="NZ_BAAAJG010000011.1"/>
</dbReference>
<evidence type="ECO:0000256" key="1">
    <source>
        <dbReference type="SAM" id="MobiDB-lite"/>
    </source>
</evidence>
<dbReference type="Proteomes" id="UP001597145">
    <property type="component" value="Unassembled WGS sequence"/>
</dbReference>
<dbReference type="EMBL" id="JBHUCP010000007">
    <property type="protein sequence ID" value="MFD1530334.1"/>
    <property type="molecule type" value="Genomic_DNA"/>
</dbReference>
<dbReference type="SUPFAM" id="SSF54665">
    <property type="entry name" value="CO dehydrogenase molybdoprotein N-domain-like"/>
    <property type="match status" value="1"/>
</dbReference>
<accession>A0ABW4FI83</accession>
<dbReference type="SMART" id="SM01008">
    <property type="entry name" value="Ald_Xan_dh_C"/>
    <property type="match status" value="1"/>
</dbReference>
<dbReference type="Gene3D" id="3.30.365.10">
    <property type="entry name" value="Aldehyde oxidase/xanthine dehydrogenase, molybdopterin binding domain"/>
    <property type="match status" value="4"/>
</dbReference>
<feature type="domain" description="Aldehyde oxidase/xanthine dehydrogenase a/b hammerhead" evidence="2">
    <location>
        <begin position="32"/>
        <end position="137"/>
    </location>
</feature>
<dbReference type="InterPro" id="IPR036856">
    <property type="entry name" value="Ald_Oxase/Xan_DH_a/b_sf"/>
</dbReference>
<dbReference type="PANTHER" id="PTHR11908:SF157">
    <property type="entry name" value="XANTHINE DEHYDROGENASE SUBUNIT D-RELATED"/>
    <property type="match status" value="1"/>
</dbReference>
<protein>
    <submittedName>
        <fullName evidence="3">Xanthine dehydrogenase family protein molybdopterin-binding subunit</fullName>
    </submittedName>
</protein>
<proteinExistence type="predicted"/>
<dbReference type="Pfam" id="PF20256">
    <property type="entry name" value="MoCoBD_2"/>
    <property type="match status" value="1"/>
</dbReference>
<dbReference type="InterPro" id="IPR016208">
    <property type="entry name" value="Ald_Oxase/xanthine_DH-like"/>
</dbReference>